<dbReference type="GO" id="GO:0030001">
    <property type="term" value="P:metal ion transport"/>
    <property type="evidence" value="ECO:0007669"/>
    <property type="project" value="InterPro"/>
</dbReference>
<keyword evidence="6" id="KW-1185">Reference proteome</keyword>
<dbReference type="Pfam" id="PF01297">
    <property type="entry name" value="ZnuA"/>
    <property type="match status" value="1"/>
</dbReference>
<sequence>MKSINLIKKSKVHNGKVIVILTVLMLFSASLIGCSTNTSSKSVTDKSMVQAVGAENEYADVISQIGGKYVSVTAVMSNPSTDPHSYEANTKDETQISKATLIVQNGLGYDDFMDKLEGSSKNSGRTVINVAKALGYSDNTQNPHLWYKPDTMERVAKLVAKNLESQLPANKKYFEDRLTKFNDSLKTWKDDMNEIQKTYAKAGVAVTEPVANYLLEASGLNVETPWGFQASVMNGTDPSPQNVKTQEDLLKEKKVKVFVYNQQAIDDVTTNLLKIAKSNNIPIVGVYETMPPKHTYQTWMEDETKNILKALKDKISTETMS</sequence>
<evidence type="ECO:0000313" key="6">
    <source>
        <dbReference type="Proteomes" id="UP000192468"/>
    </source>
</evidence>
<accession>A0A1W1XSS0</accession>
<dbReference type="AlphaFoldDB" id="A0A1W1XSS0"/>
<dbReference type="InterPro" id="IPR050492">
    <property type="entry name" value="Bact_metal-bind_prot9"/>
</dbReference>
<dbReference type="InterPro" id="IPR006127">
    <property type="entry name" value="ZnuA-like"/>
</dbReference>
<dbReference type="STRING" id="1121291.SAMN02745134_02990"/>
<dbReference type="Gene3D" id="3.40.50.1980">
    <property type="entry name" value="Nitrogenase molybdenum iron protein domain"/>
    <property type="match status" value="2"/>
</dbReference>
<dbReference type="PANTHER" id="PTHR42953">
    <property type="entry name" value="HIGH-AFFINITY ZINC UPTAKE SYSTEM PROTEIN ZNUA-RELATED"/>
    <property type="match status" value="1"/>
</dbReference>
<gene>
    <name evidence="5" type="ORF">SAMN02745134_02990</name>
</gene>
<evidence type="ECO:0000256" key="1">
    <source>
        <dbReference type="ARBA" id="ARBA00004196"/>
    </source>
</evidence>
<comment type="subcellular location">
    <subcellularLocation>
        <location evidence="1">Cell envelope</location>
    </subcellularLocation>
</comment>
<keyword evidence="4" id="KW-0732">Signal</keyword>
<dbReference type="Proteomes" id="UP000192468">
    <property type="component" value="Unassembled WGS sequence"/>
</dbReference>
<protein>
    <submittedName>
        <fullName evidence="5">Zinc/manganese transport system substrate-binding protein</fullName>
    </submittedName>
</protein>
<name>A0A1W1XSS0_9CLOT</name>
<proteinExistence type="predicted"/>
<evidence type="ECO:0000256" key="3">
    <source>
        <dbReference type="ARBA" id="ARBA00022723"/>
    </source>
</evidence>
<evidence type="ECO:0000256" key="4">
    <source>
        <dbReference type="ARBA" id="ARBA00022729"/>
    </source>
</evidence>
<dbReference type="EMBL" id="FWXH01000015">
    <property type="protein sequence ID" value="SMC26937.1"/>
    <property type="molecule type" value="Genomic_DNA"/>
</dbReference>
<evidence type="ECO:0000256" key="2">
    <source>
        <dbReference type="ARBA" id="ARBA00022448"/>
    </source>
</evidence>
<evidence type="ECO:0000313" key="5">
    <source>
        <dbReference type="EMBL" id="SMC26937.1"/>
    </source>
</evidence>
<organism evidence="5 6">
    <name type="scientific">Clostridium acidisoli DSM 12555</name>
    <dbReference type="NCBI Taxonomy" id="1121291"/>
    <lineage>
        <taxon>Bacteria</taxon>
        <taxon>Bacillati</taxon>
        <taxon>Bacillota</taxon>
        <taxon>Clostridia</taxon>
        <taxon>Eubacteriales</taxon>
        <taxon>Clostridiaceae</taxon>
        <taxon>Clostridium</taxon>
    </lineage>
</organism>
<dbReference type="GO" id="GO:0030313">
    <property type="term" value="C:cell envelope"/>
    <property type="evidence" value="ECO:0007669"/>
    <property type="project" value="UniProtKB-SubCell"/>
</dbReference>
<dbReference type="RefSeq" id="WP_207651894.1">
    <property type="nucleotide sequence ID" value="NZ_FWXH01000015.1"/>
</dbReference>
<dbReference type="GO" id="GO:0046872">
    <property type="term" value="F:metal ion binding"/>
    <property type="evidence" value="ECO:0007669"/>
    <property type="project" value="UniProtKB-KW"/>
</dbReference>
<dbReference type="SUPFAM" id="SSF53807">
    <property type="entry name" value="Helical backbone' metal receptor"/>
    <property type="match status" value="1"/>
</dbReference>
<reference evidence="5 6" key="1">
    <citation type="submission" date="2017-04" db="EMBL/GenBank/DDBJ databases">
        <authorList>
            <person name="Afonso C.L."/>
            <person name="Miller P.J."/>
            <person name="Scott M.A."/>
            <person name="Spackman E."/>
            <person name="Goraichik I."/>
            <person name="Dimitrov K.M."/>
            <person name="Suarez D.L."/>
            <person name="Swayne D.E."/>
        </authorList>
    </citation>
    <scope>NUCLEOTIDE SEQUENCE [LARGE SCALE GENOMIC DNA]</scope>
    <source>
        <strain evidence="5 6">DSM 12555</strain>
    </source>
</reference>
<dbReference type="PROSITE" id="PS51257">
    <property type="entry name" value="PROKAR_LIPOPROTEIN"/>
    <property type="match status" value="1"/>
</dbReference>
<keyword evidence="3" id="KW-0479">Metal-binding</keyword>
<keyword evidence="2" id="KW-0813">Transport</keyword>
<dbReference type="PANTHER" id="PTHR42953:SF1">
    <property type="entry name" value="METAL-BINDING PROTEIN HI_0362-RELATED"/>
    <property type="match status" value="1"/>
</dbReference>